<feature type="region of interest" description="Disordered" evidence="1">
    <location>
        <begin position="267"/>
        <end position="287"/>
    </location>
</feature>
<reference evidence="2 3" key="1">
    <citation type="journal article" date="2016" name="Front. Microbiol.">
        <title>Genome and transcriptome sequences reveal the specific parasitism of the nematophagous Purpureocillium lilacinum 36-1.</title>
        <authorList>
            <person name="Xie J."/>
            <person name="Li S."/>
            <person name="Mo C."/>
            <person name="Xiao X."/>
            <person name="Peng D."/>
            <person name="Wang G."/>
            <person name="Xiao Y."/>
        </authorList>
    </citation>
    <scope>NUCLEOTIDE SEQUENCE [LARGE SCALE GENOMIC DNA]</scope>
    <source>
        <strain evidence="2 3">36-1</strain>
    </source>
</reference>
<proteinExistence type="predicted"/>
<comment type="caution">
    <text evidence="2">The sequence shown here is derived from an EMBL/GenBank/DDBJ whole genome shotgun (WGS) entry which is preliminary data.</text>
</comment>
<evidence type="ECO:0000256" key="1">
    <source>
        <dbReference type="SAM" id="MobiDB-lite"/>
    </source>
</evidence>
<accession>A0A2U3EEA3</accession>
<dbReference type="EMBL" id="LCWV01000005">
    <property type="protein sequence ID" value="PWI72783.1"/>
    <property type="molecule type" value="Genomic_DNA"/>
</dbReference>
<protein>
    <submittedName>
        <fullName evidence="2">Uncharacterized protein</fullName>
    </submittedName>
</protein>
<dbReference type="Proteomes" id="UP000245956">
    <property type="component" value="Unassembled WGS sequence"/>
</dbReference>
<organism evidence="2 3">
    <name type="scientific">Purpureocillium lilacinum</name>
    <name type="common">Paecilomyces lilacinus</name>
    <dbReference type="NCBI Taxonomy" id="33203"/>
    <lineage>
        <taxon>Eukaryota</taxon>
        <taxon>Fungi</taxon>
        <taxon>Dikarya</taxon>
        <taxon>Ascomycota</taxon>
        <taxon>Pezizomycotina</taxon>
        <taxon>Sordariomycetes</taxon>
        <taxon>Hypocreomycetidae</taxon>
        <taxon>Hypocreales</taxon>
        <taxon>Ophiocordycipitaceae</taxon>
        <taxon>Purpureocillium</taxon>
    </lineage>
</organism>
<gene>
    <name evidence="2" type="ORF">PCL_09798</name>
</gene>
<sequence>MEDVLKHNYKAGGSWPGDRAISEGCRPIRGFRQDGGQPADTEGCYFQRVETKRAKMQAVKVAVRRTKDGLILATCRGPVPSGACQATGQRILKTGRSCSGDSLLPSAGWKLSFVIVNTWKDTGGFFDARKRKRRPAIPSLRQWCTRASDVSPVLRHAVAPQKALSVESTLFGDRWGAWLALQVVVSGSRGQGRGSLRSCETANGGTWTVTELILRHDSVLPHRHAEDAAGGLLEKSPRPSLRSEKQIRIGMQHAPQSTRYAEQDMDPLLASAASEPSSPTSPRAAALTHSTAYRDVGALETHLAHS</sequence>
<evidence type="ECO:0000313" key="3">
    <source>
        <dbReference type="Proteomes" id="UP000245956"/>
    </source>
</evidence>
<evidence type="ECO:0000313" key="2">
    <source>
        <dbReference type="EMBL" id="PWI72783.1"/>
    </source>
</evidence>
<name>A0A2U3EEA3_PURLI</name>
<dbReference type="AlphaFoldDB" id="A0A2U3EEA3"/>